<dbReference type="Proteomes" id="UP000758603">
    <property type="component" value="Unassembled WGS sequence"/>
</dbReference>
<feature type="region of interest" description="Disordered" evidence="1">
    <location>
        <begin position="144"/>
        <end position="165"/>
    </location>
</feature>
<gene>
    <name evidence="2" type="ORF">BKA67DRAFT_663016</name>
</gene>
<evidence type="ECO:0000313" key="3">
    <source>
        <dbReference type="Proteomes" id="UP000758603"/>
    </source>
</evidence>
<reference evidence="2" key="1">
    <citation type="journal article" date="2021" name="Nat. Commun.">
        <title>Genetic determinants of endophytism in the Arabidopsis root mycobiome.</title>
        <authorList>
            <person name="Mesny F."/>
            <person name="Miyauchi S."/>
            <person name="Thiergart T."/>
            <person name="Pickel B."/>
            <person name="Atanasova L."/>
            <person name="Karlsson M."/>
            <person name="Huettel B."/>
            <person name="Barry K.W."/>
            <person name="Haridas S."/>
            <person name="Chen C."/>
            <person name="Bauer D."/>
            <person name="Andreopoulos W."/>
            <person name="Pangilinan J."/>
            <person name="LaButti K."/>
            <person name="Riley R."/>
            <person name="Lipzen A."/>
            <person name="Clum A."/>
            <person name="Drula E."/>
            <person name="Henrissat B."/>
            <person name="Kohler A."/>
            <person name="Grigoriev I.V."/>
            <person name="Martin F.M."/>
            <person name="Hacquard S."/>
        </authorList>
    </citation>
    <scope>NUCLEOTIDE SEQUENCE</scope>
    <source>
        <strain evidence="2">MPI-SDFR-AT-0073</strain>
    </source>
</reference>
<name>A0A9P8UCS7_9PEZI</name>
<protein>
    <submittedName>
        <fullName evidence="2">Uncharacterized protein</fullName>
    </submittedName>
</protein>
<dbReference type="GeneID" id="70136999"/>
<evidence type="ECO:0000313" key="2">
    <source>
        <dbReference type="EMBL" id="KAH6646610.1"/>
    </source>
</evidence>
<evidence type="ECO:0000256" key="1">
    <source>
        <dbReference type="SAM" id="MobiDB-lite"/>
    </source>
</evidence>
<proteinExistence type="predicted"/>
<comment type="caution">
    <text evidence="2">The sequence shown here is derived from an EMBL/GenBank/DDBJ whole genome shotgun (WGS) entry which is preliminary data.</text>
</comment>
<keyword evidence="3" id="KW-1185">Reference proteome</keyword>
<dbReference type="AlphaFoldDB" id="A0A9P8UCS7"/>
<accession>A0A9P8UCS7</accession>
<sequence length="262" mass="28564">MALVRYRDGDYGLCDVFTGGYKVSYEETCKQQPVNSAQVIDDQKAEASKAHIKPRLARAVAPSDTDANTAKAATFTSKSALADFTVPISKPPTGPSEQMIFVREAEGQEDIASAREIDKTTKTTKKIKLADKAKKLLMLLDSDDNTDTDESTNGVHGSPDTRSYVNTLDLSQLPNTYAKDHVAARDSGQGMNNPPTQSVLEINRELDSDVPTNNLAHKIKAPERAYISVALRPSVSQTNGRPILSMVETRSRLNALVKEKPT</sequence>
<dbReference type="RefSeq" id="XP_045953124.1">
    <property type="nucleotide sequence ID" value="XM_046108108.1"/>
</dbReference>
<dbReference type="EMBL" id="JAGPXC010000009">
    <property type="protein sequence ID" value="KAH6646610.1"/>
    <property type="molecule type" value="Genomic_DNA"/>
</dbReference>
<organism evidence="2 3">
    <name type="scientific">Truncatella angustata</name>
    <dbReference type="NCBI Taxonomy" id="152316"/>
    <lineage>
        <taxon>Eukaryota</taxon>
        <taxon>Fungi</taxon>
        <taxon>Dikarya</taxon>
        <taxon>Ascomycota</taxon>
        <taxon>Pezizomycotina</taxon>
        <taxon>Sordariomycetes</taxon>
        <taxon>Xylariomycetidae</taxon>
        <taxon>Amphisphaeriales</taxon>
        <taxon>Sporocadaceae</taxon>
        <taxon>Truncatella</taxon>
    </lineage>
</organism>